<dbReference type="InterPro" id="IPR027417">
    <property type="entry name" value="P-loop_NTPase"/>
</dbReference>
<evidence type="ECO:0000313" key="2">
    <source>
        <dbReference type="EMBL" id="PVU97445.1"/>
    </source>
</evidence>
<keyword evidence="1" id="KW-0547">Nucleotide-binding</keyword>
<dbReference type="InterPro" id="IPR001806">
    <property type="entry name" value="Small_GTPase"/>
</dbReference>
<dbReference type="Proteomes" id="UP000245383">
    <property type="component" value="Unassembled WGS sequence"/>
</dbReference>
<evidence type="ECO:0000256" key="1">
    <source>
        <dbReference type="ARBA" id="ARBA00022741"/>
    </source>
</evidence>
<organism evidence="2 3">
    <name type="scientific">Smittium simulii</name>
    <dbReference type="NCBI Taxonomy" id="133385"/>
    <lineage>
        <taxon>Eukaryota</taxon>
        <taxon>Fungi</taxon>
        <taxon>Fungi incertae sedis</taxon>
        <taxon>Zoopagomycota</taxon>
        <taxon>Kickxellomycotina</taxon>
        <taxon>Harpellomycetes</taxon>
        <taxon>Harpellales</taxon>
        <taxon>Legeriomycetaceae</taxon>
        <taxon>Smittium</taxon>
    </lineage>
</organism>
<dbReference type="PRINTS" id="PR00449">
    <property type="entry name" value="RASTRNSFRMNG"/>
</dbReference>
<keyword evidence="3" id="KW-1185">Reference proteome</keyword>
<dbReference type="OrthoDB" id="18798at2759"/>
<dbReference type="SUPFAM" id="SSF52540">
    <property type="entry name" value="P-loop containing nucleoside triphosphate hydrolases"/>
    <property type="match status" value="1"/>
</dbReference>
<dbReference type="STRING" id="133385.A0A2T9YYL9"/>
<dbReference type="EMBL" id="MBFR01000012">
    <property type="protein sequence ID" value="PVU97445.1"/>
    <property type="molecule type" value="Genomic_DNA"/>
</dbReference>
<sequence length="201" mass="23594">MDKDIDSKSDSILEPKIYNHLFDTSTSEPTLINIWEVQELEESDYFINYYSKRKICFVFVFDLCDKSTYYVMRSWIKTYKKTLFNNKIPVVVIGNKVDKHKEREVDSHLISSVNKKLINQNLIFAYFETSAKFSINIKESIQCAVALAKIDKNTIIQSCLPLVPNKTNNKIMFSSKMYKKIILIAKKKFRHFFNSTNSNKK</sequence>
<dbReference type="Pfam" id="PF00071">
    <property type="entry name" value="Ras"/>
    <property type="match status" value="1"/>
</dbReference>
<dbReference type="GO" id="GO:0003924">
    <property type="term" value="F:GTPase activity"/>
    <property type="evidence" value="ECO:0007669"/>
    <property type="project" value="InterPro"/>
</dbReference>
<dbReference type="SMART" id="SM00175">
    <property type="entry name" value="RAB"/>
    <property type="match status" value="1"/>
</dbReference>
<dbReference type="SMART" id="SM00173">
    <property type="entry name" value="RAS"/>
    <property type="match status" value="1"/>
</dbReference>
<reference evidence="2 3" key="1">
    <citation type="journal article" date="2018" name="MBio">
        <title>Comparative Genomics Reveals the Core Gene Toolbox for the Fungus-Insect Symbiosis.</title>
        <authorList>
            <person name="Wang Y."/>
            <person name="Stata M."/>
            <person name="Wang W."/>
            <person name="Stajich J.E."/>
            <person name="White M.M."/>
            <person name="Moncalvo J.M."/>
        </authorList>
    </citation>
    <scope>NUCLEOTIDE SEQUENCE [LARGE SCALE GENOMIC DNA]</scope>
    <source>
        <strain evidence="2 3">SWE-8-4</strain>
    </source>
</reference>
<dbReference type="AlphaFoldDB" id="A0A2T9YYL9"/>
<dbReference type="PANTHER" id="PTHR47978">
    <property type="match status" value="1"/>
</dbReference>
<accession>A0A2T9YYL9</accession>
<proteinExistence type="predicted"/>
<name>A0A2T9YYL9_9FUNG</name>
<dbReference type="PROSITE" id="PS51419">
    <property type="entry name" value="RAB"/>
    <property type="match status" value="1"/>
</dbReference>
<evidence type="ECO:0000313" key="3">
    <source>
        <dbReference type="Proteomes" id="UP000245383"/>
    </source>
</evidence>
<dbReference type="GO" id="GO:0005525">
    <property type="term" value="F:GTP binding"/>
    <property type="evidence" value="ECO:0007669"/>
    <property type="project" value="InterPro"/>
</dbReference>
<dbReference type="Gene3D" id="3.40.50.300">
    <property type="entry name" value="P-loop containing nucleotide triphosphate hydrolases"/>
    <property type="match status" value="1"/>
</dbReference>
<gene>
    <name evidence="2" type="ORF">BB561_000553</name>
</gene>
<dbReference type="PROSITE" id="PS51421">
    <property type="entry name" value="RAS"/>
    <property type="match status" value="1"/>
</dbReference>
<comment type="caution">
    <text evidence="2">The sequence shown here is derived from an EMBL/GenBank/DDBJ whole genome shotgun (WGS) entry which is preliminary data.</text>
</comment>
<protein>
    <submittedName>
        <fullName evidence="2">Uncharacterized protein</fullName>
    </submittedName>
</protein>